<keyword evidence="14" id="KW-1185">Reference proteome</keyword>
<dbReference type="KEGG" id="spu:578571"/>
<dbReference type="InterPro" id="IPR020849">
    <property type="entry name" value="Small_GTPase_Ras-type"/>
</dbReference>
<dbReference type="GO" id="GO:0005525">
    <property type="term" value="F:GTP binding"/>
    <property type="evidence" value="ECO:0000318"/>
    <property type="project" value="GO_Central"/>
</dbReference>
<dbReference type="GO" id="GO:0007265">
    <property type="term" value="P:Ras protein signal transduction"/>
    <property type="evidence" value="ECO:0000318"/>
    <property type="project" value="GO_Central"/>
</dbReference>
<evidence type="ECO:0000256" key="9">
    <source>
        <dbReference type="ARBA" id="ARBA00023136"/>
    </source>
</evidence>
<evidence type="ECO:0000256" key="11">
    <source>
        <dbReference type="ARBA" id="ARBA00023289"/>
    </source>
</evidence>
<dbReference type="CDD" id="cd04139">
    <property type="entry name" value="RalA_RalB"/>
    <property type="match status" value="1"/>
</dbReference>
<dbReference type="AlphaFoldDB" id="A0A7M7STV7"/>
<evidence type="ECO:0000256" key="2">
    <source>
        <dbReference type="ARBA" id="ARBA00008344"/>
    </source>
</evidence>
<dbReference type="RefSeq" id="XP_030830783.1">
    <property type="nucleotide sequence ID" value="XM_030974923.1"/>
</dbReference>
<dbReference type="InterPro" id="IPR027417">
    <property type="entry name" value="P-loop_NTPase"/>
</dbReference>
<keyword evidence="10" id="KW-0449">Lipoprotein</keyword>
<organism evidence="13 14">
    <name type="scientific">Strongylocentrotus purpuratus</name>
    <name type="common">Purple sea urchin</name>
    <dbReference type="NCBI Taxonomy" id="7668"/>
    <lineage>
        <taxon>Eukaryota</taxon>
        <taxon>Metazoa</taxon>
        <taxon>Echinodermata</taxon>
        <taxon>Eleutherozoa</taxon>
        <taxon>Echinozoa</taxon>
        <taxon>Echinoidea</taxon>
        <taxon>Euechinoidea</taxon>
        <taxon>Echinacea</taxon>
        <taxon>Camarodonta</taxon>
        <taxon>Echinidea</taxon>
        <taxon>Strongylocentrotidae</taxon>
        <taxon>Strongylocentrotus</taxon>
    </lineage>
</organism>
<dbReference type="GO" id="GO:0003925">
    <property type="term" value="F:G protein activity"/>
    <property type="evidence" value="ECO:0007669"/>
    <property type="project" value="UniProtKB-EC"/>
</dbReference>
<proteinExistence type="inferred from homology"/>
<dbReference type="GO" id="GO:0003924">
    <property type="term" value="F:GTPase activity"/>
    <property type="evidence" value="ECO:0000318"/>
    <property type="project" value="GO_Central"/>
</dbReference>
<keyword evidence="7" id="KW-0378">Hydrolase</keyword>
<dbReference type="OrthoDB" id="5976022at2759"/>
<dbReference type="FunCoup" id="A0A7M7STV7">
    <property type="interactions" value="1769"/>
</dbReference>
<evidence type="ECO:0000256" key="8">
    <source>
        <dbReference type="ARBA" id="ARBA00023134"/>
    </source>
</evidence>
<evidence type="ECO:0000256" key="4">
    <source>
        <dbReference type="ARBA" id="ARBA00022475"/>
    </source>
</evidence>
<dbReference type="FunFam" id="3.40.50.300:FF:000203">
    <property type="entry name" value="Putative ras-related protein ral-a"/>
    <property type="match status" value="1"/>
</dbReference>
<keyword evidence="5" id="KW-0488">Methylation</keyword>
<accession>A0A7M7STV7</accession>
<dbReference type="OMA" id="LASEWHC"/>
<dbReference type="PANTHER" id="PTHR24070">
    <property type="entry name" value="RAS, DI-RAS, AND RHEB FAMILY MEMBERS OF SMALL GTPASE SUPERFAMILY"/>
    <property type="match status" value="1"/>
</dbReference>
<sequence length="207" mass="23761">MSKPKSQQLPLHKVIMVGSGGVGKSALTLQFMYDEFVEDYEPTKADSYRKKVTVDGEEVQIDILDTAGQEDYAAIRDNYFRSGEGFLCVFSITEQESFATTTEFREQILRVKHDKTDDQIPFLLVGNKSDLADKRQVSEEEASERAKTWNVPYVETSAKTRENVDKVFYDLMRKIRDQKALETQKQNGKKGKNKTSEGRRKRKCIIL</sequence>
<keyword evidence="11" id="KW-0636">Prenylation</keyword>
<dbReference type="InParanoid" id="A0A7M7STV7"/>
<evidence type="ECO:0000256" key="6">
    <source>
        <dbReference type="ARBA" id="ARBA00022741"/>
    </source>
</evidence>
<dbReference type="EnsemblMetazoa" id="XM_030974923">
    <property type="protein sequence ID" value="XP_030830783"/>
    <property type="gene ID" value="LOC578571"/>
</dbReference>
<dbReference type="GeneID" id="578571"/>
<reference evidence="13" key="2">
    <citation type="submission" date="2021-01" db="UniProtKB">
        <authorList>
            <consortium name="EnsemblMetazoa"/>
        </authorList>
    </citation>
    <scope>IDENTIFICATION</scope>
</reference>
<dbReference type="SMART" id="SM00174">
    <property type="entry name" value="RHO"/>
    <property type="match status" value="1"/>
</dbReference>
<dbReference type="InterPro" id="IPR001806">
    <property type="entry name" value="Small_GTPase"/>
</dbReference>
<evidence type="ECO:0000256" key="12">
    <source>
        <dbReference type="SAM" id="MobiDB-lite"/>
    </source>
</evidence>
<dbReference type="GO" id="GO:0005886">
    <property type="term" value="C:plasma membrane"/>
    <property type="evidence" value="ECO:0000318"/>
    <property type="project" value="GO_Central"/>
</dbReference>
<evidence type="ECO:0000313" key="14">
    <source>
        <dbReference type="Proteomes" id="UP000007110"/>
    </source>
</evidence>
<dbReference type="Gene3D" id="3.40.50.300">
    <property type="entry name" value="P-loop containing nucleotide triphosphate hydrolases"/>
    <property type="match status" value="1"/>
</dbReference>
<evidence type="ECO:0000256" key="3">
    <source>
        <dbReference type="ARBA" id="ARBA00011984"/>
    </source>
</evidence>
<comment type="subcellular location">
    <subcellularLocation>
        <location evidence="1">Cell membrane</location>
        <topology evidence="1">Lipid-anchor</topology>
        <orientation evidence="1">Cytoplasmic side</orientation>
    </subcellularLocation>
</comment>
<feature type="compositionally biased region" description="Basic residues" evidence="12">
    <location>
        <begin position="187"/>
        <end position="207"/>
    </location>
</feature>
<evidence type="ECO:0000256" key="5">
    <source>
        <dbReference type="ARBA" id="ARBA00022481"/>
    </source>
</evidence>
<name>A0A7M7STV7_STRPU</name>
<dbReference type="SMART" id="SM00175">
    <property type="entry name" value="RAB"/>
    <property type="match status" value="1"/>
</dbReference>
<keyword evidence="4" id="KW-1003">Cell membrane</keyword>
<evidence type="ECO:0000313" key="13">
    <source>
        <dbReference type="EnsemblMetazoa" id="XP_030830783"/>
    </source>
</evidence>
<feature type="region of interest" description="Disordered" evidence="12">
    <location>
        <begin position="181"/>
        <end position="207"/>
    </location>
</feature>
<evidence type="ECO:0000256" key="7">
    <source>
        <dbReference type="ARBA" id="ARBA00022801"/>
    </source>
</evidence>
<dbReference type="Proteomes" id="UP000007110">
    <property type="component" value="Unassembled WGS sequence"/>
</dbReference>
<evidence type="ECO:0000256" key="1">
    <source>
        <dbReference type="ARBA" id="ARBA00004342"/>
    </source>
</evidence>
<protein>
    <recommendedName>
        <fullName evidence="3">small monomeric GTPase</fullName>
        <ecNumber evidence="3">3.6.5.2</ecNumber>
    </recommendedName>
</protein>
<dbReference type="EC" id="3.6.5.2" evidence="3"/>
<dbReference type="GO" id="GO:0019003">
    <property type="term" value="F:GDP binding"/>
    <property type="evidence" value="ECO:0000318"/>
    <property type="project" value="GO_Central"/>
</dbReference>
<dbReference type="PRINTS" id="PR00449">
    <property type="entry name" value="RASTRNSFRMNG"/>
</dbReference>
<comment type="similarity">
    <text evidence="2">Belongs to the small GTPase superfamily. Ras family.</text>
</comment>
<keyword evidence="8" id="KW-0342">GTP-binding</keyword>
<dbReference type="Pfam" id="PF00071">
    <property type="entry name" value="Ras"/>
    <property type="match status" value="1"/>
</dbReference>
<dbReference type="PROSITE" id="PS51420">
    <property type="entry name" value="RHO"/>
    <property type="match status" value="1"/>
</dbReference>
<dbReference type="SUPFAM" id="SSF52540">
    <property type="entry name" value="P-loop containing nucleoside triphosphate hydrolases"/>
    <property type="match status" value="1"/>
</dbReference>
<dbReference type="PROSITE" id="PS51419">
    <property type="entry name" value="RAB"/>
    <property type="match status" value="1"/>
</dbReference>
<dbReference type="SMART" id="SM00173">
    <property type="entry name" value="RAS"/>
    <property type="match status" value="1"/>
</dbReference>
<dbReference type="SMART" id="SM00176">
    <property type="entry name" value="RAN"/>
    <property type="match status" value="1"/>
</dbReference>
<dbReference type="NCBIfam" id="TIGR00231">
    <property type="entry name" value="small_GTP"/>
    <property type="match status" value="1"/>
</dbReference>
<keyword evidence="6" id="KW-0547">Nucleotide-binding</keyword>
<reference evidence="14" key="1">
    <citation type="submission" date="2015-02" db="EMBL/GenBank/DDBJ databases">
        <title>Genome sequencing for Strongylocentrotus purpuratus.</title>
        <authorList>
            <person name="Murali S."/>
            <person name="Liu Y."/>
            <person name="Vee V."/>
            <person name="English A."/>
            <person name="Wang M."/>
            <person name="Skinner E."/>
            <person name="Han Y."/>
            <person name="Muzny D.M."/>
            <person name="Worley K.C."/>
            <person name="Gibbs R.A."/>
        </authorList>
    </citation>
    <scope>NUCLEOTIDE SEQUENCE</scope>
</reference>
<dbReference type="InterPro" id="IPR005225">
    <property type="entry name" value="Small_GTP-bd"/>
</dbReference>
<keyword evidence="9" id="KW-0472">Membrane</keyword>
<dbReference type="PROSITE" id="PS51421">
    <property type="entry name" value="RAS"/>
    <property type="match status" value="1"/>
</dbReference>
<evidence type="ECO:0000256" key="10">
    <source>
        <dbReference type="ARBA" id="ARBA00023288"/>
    </source>
</evidence>